<dbReference type="HOGENOM" id="CLU_2923458_0_0_1"/>
<reference evidence="1 2" key="1">
    <citation type="submission" date="2014-04" db="EMBL/GenBank/DDBJ databases">
        <authorList>
            <consortium name="DOE Joint Genome Institute"/>
            <person name="Kuo A."/>
            <person name="Tarkka M."/>
            <person name="Buscot F."/>
            <person name="Kohler A."/>
            <person name="Nagy L.G."/>
            <person name="Floudas D."/>
            <person name="Copeland A."/>
            <person name="Barry K.W."/>
            <person name="Cichocki N."/>
            <person name="Veneault-Fourrey C."/>
            <person name="LaButti K."/>
            <person name="Lindquist E.A."/>
            <person name="Lipzen A."/>
            <person name="Lundell T."/>
            <person name="Morin E."/>
            <person name="Murat C."/>
            <person name="Sun H."/>
            <person name="Tunlid A."/>
            <person name="Henrissat B."/>
            <person name="Grigoriev I.V."/>
            <person name="Hibbett D.S."/>
            <person name="Martin F."/>
            <person name="Nordberg H.P."/>
            <person name="Cantor M.N."/>
            <person name="Hua S.X."/>
        </authorList>
    </citation>
    <scope>NUCLEOTIDE SEQUENCE [LARGE SCALE GENOMIC DNA]</scope>
    <source>
        <strain evidence="1 2">F 1598</strain>
    </source>
</reference>
<accession>A0A0C3BFI4</accession>
<gene>
    <name evidence="1" type="ORF">PILCRDRAFT_817899</name>
</gene>
<dbReference type="InParanoid" id="A0A0C3BFI4"/>
<reference evidence="2" key="2">
    <citation type="submission" date="2015-01" db="EMBL/GenBank/DDBJ databases">
        <title>Evolutionary Origins and Diversification of the Mycorrhizal Mutualists.</title>
        <authorList>
            <consortium name="DOE Joint Genome Institute"/>
            <consortium name="Mycorrhizal Genomics Consortium"/>
            <person name="Kohler A."/>
            <person name="Kuo A."/>
            <person name="Nagy L.G."/>
            <person name="Floudas D."/>
            <person name="Copeland A."/>
            <person name="Barry K.W."/>
            <person name="Cichocki N."/>
            <person name="Veneault-Fourrey C."/>
            <person name="LaButti K."/>
            <person name="Lindquist E.A."/>
            <person name="Lipzen A."/>
            <person name="Lundell T."/>
            <person name="Morin E."/>
            <person name="Murat C."/>
            <person name="Riley R."/>
            <person name="Ohm R."/>
            <person name="Sun H."/>
            <person name="Tunlid A."/>
            <person name="Henrissat B."/>
            <person name="Grigoriev I.V."/>
            <person name="Hibbett D.S."/>
            <person name="Martin F."/>
        </authorList>
    </citation>
    <scope>NUCLEOTIDE SEQUENCE [LARGE SCALE GENOMIC DNA]</scope>
    <source>
        <strain evidence="2">F 1598</strain>
    </source>
</reference>
<name>A0A0C3BFI4_PILCF</name>
<dbReference type="EMBL" id="KN832986">
    <property type="protein sequence ID" value="KIM85058.1"/>
    <property type="molecule type" value="Genomic_DNA"/>
</dbReference>
<sequence length="61" mass="7019">MTGFCRYWHTEIFRGLLVERPINKDRMEWASANGIVRTVNLHAKHVIYKFLFGVGAIGQIG</sequence>
<evidence type="ECO:0000313" key="1">
    <source>
        <dbReference type="EMBL" id="KIM85058.1"/>
    </source>
</evidence>
<dbReference type="AlphaFoldDB" id="A0A0C3BFI4"/>
<keyword evidence="2" id="KW-1185">Reference proteome</keyword>
<dbReference type="Proteomes" id="UP000054166">
    <property type="component" value="Unassembled WGS sequence"/>
</dbReference>
<evidence type="ECO:0000313" key="2">
    <source>
        <dbReference type="Proteomes" id="UP000054166"/>
    </source>
</evidence>
<proteinExistence type="predicted"/>
<protein>
    <submittedName>
        <fullName evidence="1">Uncharacterized protein</fullName>
    </submittedName>
</protein>
<organism evidence="1 2">
    <name type="scientific">Piloderma croceum (strain F 1598)</name>
    <dbReference type="NCBI Taxonomy" id="765440"/>
    <lineage>
        <taxon>Eukaryota</taxon>
        <taxon>Fungi</taxon>
        <taxon>Dikarya</taxon>
        <taxon>Basidiomycota</taxon>
        <taxon>Agaricomycotina</taxon>
        <taxon>Agaricomycetes</taxon>
        <taxon>Agaricomycetidae</taxon>
        <taxon>Atheliales</taxon>
        <taxon>Atheliaceae</taxon>
        <taxon>Piloderma</taxon>
    </lineage>
</organism>